<protein>
    <submittedName>
        <fullName evidence="1">Uncharacterized protein</fullName>
    </submittedName>
</protein>
<evidence type="ECO:0000313" key="1">
    <source>
        <dbReference type="EMBL" id="SJL13996.1"/>
    </source>
</evidence>
<proteinExistence type="predicted"/>
<name>A0A284RZ67_ARMOS</name>
<organism evidence="1 2">
    <name type="scientific">Armillaria ostoyae</name>
    <name type="common">Armillaria root rot fungus</name>
    <dbReference type="NCBI Taxonomy" id="47428"/>
    <lineage>
        <taxon>Eukaryota</taxon>
        <taxon>Fungi</taxon>
        <taxon>Dikarya</taxon>
        <taxon>Basidiomycota</taxon>
        <taxon>Agaricomycotina</taxon>
        <taxon>Agaricomycetes</taxon>
        <taxon>Agaricomycetidae</taxon>
        <taxon>Agaricales</taxon>
        <taxon>Marasmiineae</taxon>
        <taxon>Physalacriaceae</taxon>
        <taxon>Armillaria</taxon>
    </lineage>
</organism>
<dbReference type="AlphaFoldDB" id="A0A284RZ67"/>
<reference evidence="2" key="1">
    <citation type="journal article" date="2017" name="Nat. Ecol. Evol.">
        <title>Genome expansion and lineage-specific genetic innovations in the forest pathogenic fungi Armillaria.</title>
        <authorList>
            <person name="Sipos G."/>
            <person name="Prasanna A.N."/>
            <person name="Walter M.C."/>
            <person name="O'Connor E."/>
            <person name="Balint B."/>
            <person name="Krizsan K."/>
            <person name="Kiss B."/>
            <person name="Hess J."/>
            <person name="Varga T."/>
            <person name="Slot J."/>
            <person name="Riley R."/>
            <person name="Boka B."/>
            <person name="Rigling D."/>
            <person name="Barry K."/>
            <person name="Lee J."/>
            <person name="Mihaltcheva S."/>
            <person name="LaButti K."/>
            <person name="Lipzen A."/>
            <person name="Waldron R."/>
            <person name="Moloney N.M."/>
            <person name="Sperisen C."/>
            <person name="Kredics L."/>
            <person name="Vagvoelgyi C."/>
            <person name="Patrignani A."/>
            <person name="Fitzpatrick D."/>
            <person name="Nagy I."/>
            <person name="Doyle S."/>
            <person name="Anderson J.B."/>
            <person name="Grigoriev I.V."/>
            <person name="Gueldener U."/>
            <person name="Muensterkoetter M."/>
            <person name="Nagy L.G."/>
        </authorList>
    </citation>
    <scope>NUCLEOTIDE SEQUENCE [LARGE SCALE GENOMIC DNA]</scope>
    <source>
        <strain evidence="2">C18/9</strain>
    </source>
</reference>
<dbReference type="EMBL" id="FUEG01000022">
    <property type="protein sequence ID" value="SJL13996.1"/>
    <property type="molecule type" value="Genomic_DNA"/>
</dbReference>
<gene>
    <name evidence="1" type="ORF">ARMOST_17448</name>
</gene>
<accession>A0A284RZ67</accession>
<keyword evidence="2" id="KW-1185">Reference proteome</keyword>
<evidence type="ECO:0000313" key="2">
    <source>
        <dbReference type="Proteomes" id="UP000219338"/>
    </source>
</evidence>
<dbReference type="Proteomes" id="UP000219338">
    <property type="component" value="Unassembled WGS sequence"/>
</dbReference>
<sequence length="162" mass="18566">MITETLKGLARNEARYMWISLRYDTSSRISFLLVATCTCNTSGDVPDPKSSNEEEALVKATFCLDASIEVSRTVSLTISSIWQLDRRVLMHLVLCGTRHRRISYAISLCVYTLRNAYMSLRPVFTLKHLYLDALSSSVYLTDDLNFNLWRNVPESPFWPPYA</sequence>